<comment type="caution">
    <text evidence="2">The sequence shown here is derived from an EMBL/GenBank/DDBJ whole genome shotgun (WGS) entry which is preliminary data.</text>
</comment>
<evidence type="ECO:0000313" key="2">
    <source>
        <dbReference type="EMBL" id="KAK2088325.1"/>
    </source>
</evidence>
<reference evidence="2 3" key="1">
    <citation type="submission" date="2023-05" db="EMBL/GenBank/DDBJ databases">
        <title>B98-5 Cell Line De Novo Hybrid Assembly: An Optical Mapping Approach.</title>
        <authorList>
            <person name="Kananen K."/>
            <person name="Auerbach J.A."/>
            <person name="Kautto E."/>
            <person name="Blachly J.S."/>
        </authorList>
    </citation>
    <scope>NUCLEOTIDE SEQUENCE [LARGE SCALE GENOMIC DNA]</scope>
    <source>
        <strain evidence="2">B95-8</strain>
        <tissue evidence="2">Cell line</tissue>
    </source>
</reference>
<name>A0ABQ9TU61_SAGOE</name>
<dbReference type="EMBL" id="JASSZA010000019">
    <property type="protein sequence ID" value="KAK2088325.1"/>
    <property type="molecule type" value="Genomic_DNA"/>
</dbReference>
<proteinExistence type="predicted"/>
<evidence type="ECO:0000313" key="3">
    <source>
        <dbReference type="Proteomes" id="UP001266305"/>
    </source>
</evidence>
<feature type="non-terminal residue" evidence="2">
    <location>
        <position position="1"/>
    </location>
</feature>
<feature type="compositionally biased region" description="Polar residues" evidence="1">
    <location>
        <begin position="52"/>
        <end position="64"/>
    </location>
</feature>
<protein>
    <submittedName>
        <fullName evidence="2">Uncharacterized protein</fullName>
    </submittedName>
</protein>
<feature type="compositionally biased region" description="Basic and acidic residues" evidence="1">
    <location>
        <begin position="21"/>
        <end position="33"/>
    </location>
</feature>
<feature type="non-terminal residue" evidence="2">
    <location>
        <position position="64"/>
    </location>
</feature>
<keyword evidence="3" id="KW-1185">Reference proteome</keyword>
<accession>A0ABQ9TU61</accession>
<dbReference type="Proteomes" id="UP001266305">
    <property type="component" value="Unassembled WGS sequence"/>
</dbReference>
<organism evidence="2 3">
    <name type="scientific">Saguinus oedipus</name>
    <name type="common">Cotton-top tamarin</name>
    <name type="synonym">Oedipomidas oedipus</name>
    <dbReference type="NCBI Taxonomy" id="9490"/>
    <lineage>
        <taxon>Eukaryota</taxon>
        <taxon>Metazoa</taxon>
        <taxon>Chordata</taxon>
        <taxon>Craniata</taxon>
        <taxon>Vertebrata</taxon>
        <taxon>Euteleostomi</taxon>
        <taxon>Mammalia</taxon>
        <taxon>Eutheria</taxon>
        <taxon>Euarchontoglires</taxon>
        <taxon>Primates</taxon>
        <taxon>Haplorrhini</taxon>
        <taxon>Platyrrhini</taxon>
        <taxon>Cebidae</taxon>
        <taxon>Callitrichinae</taxon>
        <taxon>Saguinus</taxon>
    </lineage>
</organism>
<sequence length="64" mass="7014">EPTFWRLEEAVDAGWPAVPHAAERKMPKGRGDGSKGGLQGQDPSQHPGYSRASLSTSWEQTMTF</sequence>
<evidence type="ECO:0000256" key="1">
    <source>
        <dbReference type="SAM" id="MobiDB-lite"/>
    </source>
</evidence>
<gene>
    <name evidence="2" type="ORF">P7K49_034232</name>
</gene>
<feature type="region of interest" description="Disordered" evidence="1">
    <location>
        <begin position="12"/>
        <end position="64"/>
    </location>
</feature>